<comment type="caution">
    <text evidence="2">The sequence shown here is derived from an EMBL/GenBank/DDBJ whole genome shotgun (WGS) entry which is preliminary data.</text>
</comment>
<dbReference type="GO" id="GO:0005829">
    <property type="term" value="C:cytosol"/>
    <property type="evidence" value="ECO:0007669"/>
    <property type="project" value="TreeGrafter"/>
</dbReference>
<dbReference type="InterPro" id="IPR050357">
    <property type="entry name" value="Arrestin_domain-protein"/>
</dbReference>
<protein>
    <recommendedName>
        <fullName evidence="1">Arrestin C-terminal-like domain-containing protein</fullName>
    </recommendedName>
</protein>
<dbReference type="Pfam" id="PF00339">
    <property type="entry name" value="Arrestin_N"/>
    <property type="match status" value="1"/>
</dbReference>
<evidence type="ECO:0000259" key="1">
    <source>
        <dbReference type="SMART" id="SM01017"/>
    </source>
</evidence>
<reference evidence="2" key="1">
    <citation type="journal article" date="2020" name="Microb. Genom.">
        <title>Genetic diversity of clinical and environmental Mucorales isolates obtained from an investigation of mucormycosis cases among solid organ transplant recipients.</title>
        <authorList>
            <person name="Nguyen M.H."/>
            <person name="Kaul D."/>
            <person name="Muto C."/>
            <person name="Cheng S.J."/>
            <person name="Richter R.A."/>
            <person name="Bruno V.M."/>
            <person name="Liu G."/>
            <person name="Beyhan S."/>
            <person name="Sundermann A.J."/>
            <person name="Mounaud S."/>
            <person name="Pasculle A.W."/>
            <person name="Nierman W.C."/>
            <person name="Driscoll E."/>
            <person name="Cumbie R."/>
            <person name="Clancy C.J."/>
            <person name="Dupont C.L."/>
        </authorList>
    </citation>
    <scope>NUCLEOTIDE SEQUENCE</scope>
    <source>
        <strain evidence="2">GL16</strain>
    </source>
</reference>
<evidence type="ECO:0000313" key="2">
    <source>
        <dbReference type="EMBL" id="KAG1550173.1"/>
    </source>
</evidence>
<feature type="domain" description="Arrestin C-terminal-like" evidence="1">
    <location>
        <begin position="181"/>
        <end position="353"/>
    </location>
</feature>
<dbReference type="Gene3D" id="2.60.40.640">
    <property type="match status" value="1"/>
</dbReference>
<gene>
    <name evidence="2" type="ORF">G6F51_002600</name>
</gene>
<proteinExistence type="predicted"/>
<organism evidence="2 3">
    <name type="scientific">Rhizopus oryzae</name>
    <name type="common">Mucormycosis agent</name>
    <name type="synonym">Rhizopus arrhizus var. delemar</name>
    <dbReference type="NCBI Taxonomy" id="64495"/>
    <lineage>
        <taxon>Eukaryota</taxon>
        <taxon>Fungi</taxon>
        <taxon>Fungi incertae sedis</taxon>
        <taxon>Mucoromycota</taxon>
        <taxon>Mucoromycotina</taxon>
        <taxon>Mucoromycetes</taxon>
        <taxon>Mucorales</taxon>
        <taxon>Mucorineae</taxon>
        <taxon>Rhizopodaceae</taxon>
        <taxon>Rhizopus</taxon>
    </lineage>
</organism>
<dbReference type="Proteomes" id="UP000717996">
    <property type="component" value="Unassembled WGS sequence"/>
</dbReference>
<dbReference type="InterPro" id="IPR011022">
    <property type="entry name" value="Arrestin_C-like"/>
</dbReference>
<dbReference type="EMBL" id="JAANIT010000230">
    <property type="protein sequence ID" value="KAG1550173.1"/>
    <property type="molecule type" value="Genomic_DNA"/>
</dbReference>
<dbReference type="PANTHER" id="PTHR11188">
    <property type="entry name" value="ARRESTIN DOMAIN CONTAINING PROTEIN"/>
    <property type="match status" value="1"/>
</dbReference>
<accession>A0A9P6YK94</accession>
<dbReference type="GO" id="GO:0070086">
    <property type="term" value="P:ubiquitin-dependent endocytosis"/>
    <property type="evidence" value="ECO:0007669"/>
    <property type="project" value="TreeGrafter"/>
</dbReference>
<dbReference type="OrthoDB" id="2333384at2759"/>
<dbReference type="InterPro" id="IPR014752">
    <property type="entry name" value="Arrestin-like_C"/>
</dbReference>
<evidence type="ECO:0000313" key="3">
    <source>
        <dbReference type="Proteomes" id="UP000717996"/>
    </source>
</evidence>
<dbReference type="AlphaFoldDB" id="A0A9P6YK94"/>
<dbReference type="PANTHER" id="PTHR11188:SF17">
    <property type="entry name" value="FI21816P1"/>
    <property type="match status" value="1"/>
</dbReference>
<sequence length="443" mass="50117">MPAIGPFFTGAKQLSIDLAEPVVYLRGSSGDRTTHVLQGEVSIVLTKPMVATQIIIKFVGKSYILWPEGVGPRGNTVYHEKVIHEQNLILQSFHPKSEGTLDVGLHRWPFQFLLSNQLVETIEDECGKVSYYLTTTVHRVGVAATKIRARRDILLLRTPQWSDAALTANSLPSTSIVYERKLNICDASICIEKSSCSSGTQLPIAISISPLVKHVFVESISVILVEKRIYKLPQYQARRVELHDFKVVLTSVTSLIDPMLTHAIVPQLSLKDIHRALGTKNAHIALNEGPFQHRLIFTLPNCVNLNHSSTYNEIHITHTLKLHIELTSINHLNQMTRTQIKLDTPITILDCRLKEDYNTLPTYEEAILSDPVISEEEECKPTGFFICPCYLEYKKKNQCSKRDWMKLRNESHSTSSSTTDVHYHQHYNTMIPPPSYEDLASKQ</sequence>
<dbReference type="SMART" id="SM01017">
    <property type="entry name" value="Arrestin_C"/>
    <property type="match status" value="1"/>
</dbReference>
<name>A0A9P6YK94_RHIOR</name>
<dbReference type="SUPFAM" id="SSF81296">
    <property type="entry name" value="E set domains"/>
    <property type="match status" value="1"/>
</dbReference>
<dbReference type="GO" id="GO:0030674">
    <property type="term" value="F:protein-macromolecule adaptor activity"/>
    <property type="evidence" value="ECO:0007669"/>
    <property type="project" value="TreeGrafter"/>
</dbReference>
<dbReference type="GO" id="GO:0005886">
    <property type="term" value="C:plasma membrane"/>
    <property type="evidence" value="ECO:0007669"/>
    <property type="project" value="TreeGrafter"/>
</dbReference>
<dbReference type="GO" id="GO:0031625">
    <property type="term" value="F:ubiquitin protein ligase binding"/>
    <property type="evidence" value="ECO:0007669"/>
    <property type="project" value="TreeGrafter"/>
</dbReference>
<dbReference type="InterPro" id="IPR014756">
    <property type="entry name" value="Ig_E-set"/>
</dbReference>
<dbReference type="InterPro" id="IPR011021">
    <property type="entry name" value="Arrestin-like_N"/>
</dbReference>